<evidence type="ECO:0000313" key="5">
    <source>
        <dbReference type="EMBL" id="GLC25239.1"/>
    </source>
</evidence>
<dbReference type="Proteomes" id="UP001161325">
    <property type="component" value="Unassembled WGS sequence"/>
</dbReference>
<protein>
    <submittedName>
        <fullName evidence="5">Nitrous-oxide reductase</fullName>
    </submittedName>
</protein>
<dbReference type="EMBL" id="BRXS01000002">
    <property type="protein sequence ID" value="GLC25239.1"/>
    <property type="molecule type" value="Genomic_DNA"/>
</dbReference>
<dbReference type="NCBIfam" id="TIGR04246">
    <property type="entry name" value="nitrous_NosZ_Gp"/>
    <property type="match status" value="1"/>
</dbReference>
<evidence type="ECO:0000256" key="2">
    <source>
        <dbReference type="ARBA" id="ARBA00022723"/>
    </source>
</evidence>
<accession>A0AA37Q2L4</accession>
<dbReference type="Gene3D" id="2.130.10.10">
    <property type="entry name" value="YVTN repeat-like/Quinoprotein amine dehydrogenase"/>
    <property type="match status" value="1"/>
</dbReference>
<dbReference type="GO" id="GO:0046872">
    <property type="term" value="F:metal ion binding"/>
    <property type="evidence" value="ECO:0007669"/>
    <property type="project" value="UniProtKB-KW"/>
</dbReference>
<keyword evidence="3" id="KW-0186">Copper</keyword>
<dbReference type="InterPro" id="IPR026468">
    <property type="entry name" value="Nitrous_oxide_Rdtase_Sec-dep"/>
</dbReference>
<gene>
    <name evidence="5" type="primary">nosZ</name>
    <name evidence="5" type="ORF">rosag_17520</name>
</gene>
<feature type="signal peptide" evidence="4">
    <location>
        <begin position="1"/>
        <end position="29"/>
    </location>
</feature>
<dbReference type="Pfam" id="PF18764">
    <property type="entry name" value="nos_propeller"/>
    <property type="match status" value="1"/>
</dbReference>
<name>A0AA37Q2L4_9BACT</name>
<comment type="caution">
    <text evidence="5">The sequence shown here is derived from an EMBL/GenBank/DDBJ whole genome shotgun (WGS) entry which is preliminary data.</text>
</comment>
<dbReference type="InterPro" id="IPR008972">
    <property type="entry name" value="Cupredoxin"/>
</dbReference>
<evidence type="ECO:0000313" key="6">
    <source>
        <dbReference type="Proteomes" id="UP001161325"/>
    </source>
</evidence>
<sequence>MTSTVRKLLTGGIAATAGATLLFACQATATKGGPNLVTGDAASRVYVAPGQHDEYYSFLSGGFSGQVAVYALPSGRLIKHIPVFSQHAENGYGYSEETKAMLQTSYGFVPWDDSHHPELSQTAGEVNGKWLFINANNTPRVARIDLTQFETSEILELPNSAGGHASPFTTPDGRYVVSATRFSVPLGSNADVSIDSYKENFKGTLSFITADQPGKMDVAFQILMPGYNYDLGHAGKGPSEGWFFFTSYNSEQAYTKLETNASQADKDYIAAVNYRKAEACVAEGKAQPTAVTYYHNFMDEKSRVATSEKKTSVRLLDPKACPGMVYYLPTPKSPHGVDVDPTGEYIVAGGKLATVIPVHSAKKLLAAIEARAFEKEIDGIPVLKYDAILAGEVQKPGLGPLHTEFDGRGNAYTSHFISSEVVKWKLGTWEVLDRIPVYYSVGHIMIPGGDSRKPFGKYLVAMNKITKDRYLPTGAELAQSAQLIDISGDKMKLLLDFPTIGEPHYAQALPASLIKDKQVKFFKLSESTHPHGIKGEPEAAIERTGKTVHVKMAAIRSHFAPDNIEGIQLGDTVMFHVTNVEQDWDILHGFAVLGANNAELILQPGETRTLKWVPQRTGIYPFYCTDFCSALHQEMSGYVRVSPAGSNVPLIANVSKKAQTQLSRAGKYEKPAAGQHANHKAND</sequence>
<reference evidence="5" key="1">
    <citation type="submission" date="2022-08" db="EMBL/GenBank/DDBJ databases">
        <title>Draft genome sequencing of Roseisolibacter agri AW1220.</title>
        <authorList>
            <person name="Tobiishi Y."/>
            <person name="Tonouchi A."/>
        </authorList>
    </citation>
    <scope>NUCLEOTIDE SEQUENCE</scope>
    <source>
        <strain evidence="5">AW1220</strain>
    </source>
</reference>
<dbReference type="PANTHER" id="PTHR42838:SF2">
    <property type="entry name" value="NITROUS-OXIDE REDUCTASE"/>
    <property type="match status" value="1"/>
</dbReference>
<organism evidence="5 6">
    <name type="scientific">Roseisolibacter agri</name>
    <dbReference type="NCBI Taxonomy" id="2014610"/>
    <lineage>
        <taxon>Bacteria</taxon>
        <taxon>Pseudomonadati</taxon>
        <taxon>Gemmatimonadota</taxon>
        <taxon>Gemmatimonadia</taxon>
        <taxon>Gemmatimonadales</taxon>
        <taxon>Gemmatimonadaceae</taxon>
        <taxon>Roseisolibacter</taxon>
    </lineage>
</organism>
<dbReference type="PROSITE" id="PS51257">
    <property type="entry name" value="PROKAR_LIPOPROTEIN"/>
    <property type="match status" value="1"/>
</dbReference>
<dbReference type="InterPro" id="IPR041114">
    <property type="entry name" value="Nos_propeller"/>
</dbReference>
<dbReference type="PANTHER" id="PTHR42838">
    <property type="entry name" value="CYTOCHROME C OXIDASE SUBUNIT II"/>
    <property type="match status" value="1"/>
</dbReference>
<comment type="subcellular location">
    <subcellularLocation>
        <location evidence="1">Cell envelope</location>
    </subcellularLocation>
</comment>
<evidence type="ECO:0000256" key="3">
    <source>
        <dbReference type="ARBA" id="ARBA00023008"/>
    </source>
</evidence>
<feature type="chain" id="PRO_5041307306" evidence="4">
    <location>
        <begin position="30"/>
        <end position="683"/>
    </location>
</feature>
<dbReference type="SUPFAM" id="SSF49503">
    <property type="entry name" value="Cupredoxins"/>
    <property type="match status" value="1"/>
</dbReference>
<dbReference type="AlphaFoldDB" id="A0AA37Q2L4"/>
<evidence type="ECO:0000256" key="4">
    <source>
        <dbReference type="SAM" id="SignalP"/>
    </source>
</evidence>
<keyword evidence="2" id="KW-0479">Metal-binding</keyword>
<evidence type="ECO:0000256" key="1">
    <source>
        <dbReference type="ARBA" id="ARBA00004196"/>
    </source>
</evidence>
<dbReference type="InterPro" id="IPR015943">
    <property type="entry name" value="WD40/YVTN_repeat-like_dom_sf"/>
</dbReference>
<keyword evidence="6" id="KW-1185">Reference proteome</keyword>
<dbReference type="RefSeq" id="WP_284349685.1">
    <property type="nucleotide sequence ID" value="NZ_BRXS01000002.1"/>
</dbReference>
<keyword evidence="4" id="KW-0732">Signal</keyword>
<dbReference type="InterPro" id="IPR011045">
    <property type="entry name" value="N2O_reductase_N"/>
</dbReference>
<dbReference type="InterPro" id="IPR051403">
    <property type="entry name" value="NosZ/Cyto_c_oxidase_sub2"/>
</dbReference>
<dbReference type="SUPFAM" id="SSF50974">
    <property type="entry name" value="Nitrous oxide reductase, N-terminal domain"/>
    <property type="match status" value="1"/>
</dbReference>
<proteinExistence type="predicted"/>
<dbReference type="Gene3D" id="2.60.40.420">
    <property type="entry name" value="Cupredoxins - blue copper proteins"/>
    <property type="match status" value="1"/>
</dbReference>
<dbReference type="GO" id="GO:0030313">
    <property type="term" value="C:cell envelope"/>
    <property type="evidence" value="ECO:0007669"/>
    <property type="project" value="UniProtKB-SubCell"/>
</dbReference>